<dbReference type="SMART" id="SM00895">
    <property type="entry name" value="FCD"/>
    <property type="match status" value="1"/>
</dbReference>
<dbReference type="PROSITE" id="PS50949">
    <property type="entry name" value="HTH_GNTR"/>
    <property type="match status" value="1"/>
</dbReference>
<dbReference type="InterPro" id="IPR008920">
    <property type="entry name" value="TF_FadR/GntR_C"/>
</dbReference>
<dbReference type="Gene3D" id="1.10.10.10">
    <property type="entry name" value="Winged helix-like DNA-binding domain superfamily/Winged helix DNA-binding domain"/>
    <property type="match status" value="1"/>
</dbReference>
<accession>A0A5C4WSY4</accession>
<dbReference type="RefSeq" id="WP_139629251.1">
    <property type="nucleotide sequence ID" value="NZ_VDLX02000002.1"/>
</dbReference>
<dbReference type="EMBL" id="VDLX02000002">
    <property type="protein sequence ID" value="KAB8196315.1"/>
    <property type="molecule type" value="Genomic_DNA"/>
</dbReference>
<dbReference type="Pfam" id="PF00392">
    <property type="entry name" value="GntR"/>
    <property type="match status" value="1"/>
</dbReference>
<dbReference type="PANTHER" id="PTHR43537:SF49">
    <property type="entry name" value="TRANSCRIPTIONAL REGULATORY PROTEIN"/>
    <property type="match status" value="1"/>
</dbReference>
<keyword evidence="2" id="KW-0238">DNA-binding</keyword>
<reference evidence="4 5" key="1">
    <citation type="submission" date="2019-10" db="EMBL/GenBank/DDBJ databases">
        <title>Nonomuraea sp. nov., isolated from Phyllanthus amarus.</title>
        <authorList>
            <person name="Klykleung N."/>
            <person name="Tanasupawat S."/>
        </authorList>
    </citation>
    <scope>NUCLEOTIDE SEQUENCE [LARGE SCALE GENOMIC DNA]</scope>
    <source>
        <strain evidence="4 5">PA1-10</strain>
    </source>
</reference>
<evidence type="ECO:0000313" key="4">
    <source>
        <dbReference type="EMBL" id="KAB8196315.1"/>
    </source>
</evidence>
<evidence type="ECO:0000256" key="3">
    <source>
        <dbReference type="ARBA" id="ARBA00023163"/>
    </source>
</evidence>
<dbReference type="OrthoDB" id="8680240at2"/>
<evidence type="ECO:0000313" key="5">
    <source>
        <dbReference type="Proteomes" id="UP000312512"/>
    </source>
</evidence>
<proteinExistence type="predicted"/>
<dbReference type="Gene3D" id="1.20.120.530">
    <property type="entry name" value="GntR ligand-binding domain-like"/>
    <property type="match status" value="1"/>
</dbReference>
<dbReference type="InterPro" id="IPR036390">
    <property type="entry name" value="WH_DNA-bd_sf"/>
</dbReference>
<keyword evidence="3" id="KW-0804">Transcription</keyword>
<dbReference type="GO" id="GO:0003677">
    <property type="term" value="F:DNA binding"/>
    <property type="evidence" value="ECO:0007669"/>
    <property type="project" value="UniProtKB-KW"/>
</dbReference>
<gene>
    <name evidence="4" type="ORF">FH608_006005</name>
</gene>
<dbReference type="InterPro" id="IPR000524">
    <property type="entry name" value="Tscrpt_reg_HTH_GntR"/>
</dbReference>
<keyword evidence="1" id="KW-0805">Transcription regulation</keyword>
<comment type="caution">
    <text evidence="4">The sequence shown here is derived from an EMBL/GenBank/DDBJ whole genome shotgun (WGS) entry which is preliminary data.</text>
</comment>
<protein>
    <submittedName>
        <fullName evidence="4">GntR family transcriptional regulator</fullName>
    </submittedName>
</protein>
<evidence type="ECO:0000256" key="2">
    <source>
        <dbReference type="ARBA" id="ARBA00023125"/>
    </source>
</evidence>
<dbReference type="SMART" id="SM00345">
    <property type="entry name" value="HTH_GNTR"/>
    <property type="match status" value="1"/>
</dbReference>
<dbReference type="InterPro" id="IPR011711">
    <property type="entry name" value="GntR_C"/>
</dbReference>
<dbReference type="Pfam" id="PF07729">
    <property type="entry name" value="FCD"/>
    <property type="match status" value="1"/>
</dbReference>
<dbReference type="PANTHER" id="PTHR43537">
    <property type="entry name" value="TRANSCRIPTIONAL REGULATOR, GNTR FAMILY"/>
    <property type="match status" value="1"/>
</dbReference>
<sequence length="221" mass="24834">MSSPDPAPQAIQRNEPLREAVYARIVDSILSGHYPPGSSITEAALSRVLQVSRTPIREALLRLESEGVLSSALARGFTVRALDRREVTELYPILGALEGLALRTAHAPDAAAMDTLHRTLDELAGCDDAVRRWRLDTVWHGVLVAASRNQHLVSLTTQLRVNLSRYELTFMREVRSRDAVNQQHREILAAVVARDFTHAAEMVEEHWRESMELVLTWLTQE</sequence>
<evidence type="ECO:0000256" key="1">
    <source>
        <dbReference type="ARBA" id="ARBA00023015"/>
    </source>
</evidence>
<dbReference type="CDD" id="cd07377">
    <property type="entry name" value="WHTH_GntR"/>
    <property type="match status" value="1"/>
</dbReference>
<dbReference type="GO" id="GO:0003700">
    <property type="term" value="F:DNA-binding transcription factor activity"/>
    <property type="evidence" value="ECO:0007669"/>
    <property type="project" value="InterPro"/>
</dbReference>
<dbReference type="AlphaFoldDB" id="A0A5C4WSY4"/>
<name>A0A5C4WSY4_9ACTN</name>
<dbReference type="InterPro" id="IPR036388">
    <property type="entry name" value="WH-like_DNA-bd_sf"/>
</dbReference>
<dbReference type="SUPFAM" id="SSF46785">
    <property type="entry name" value="Winged helix' DNA-binding domain"/>
    <property type="match status" value="1"/>
</dbReference>
<keyword evidence="5" id="KW-1185">Reference proteome</keyword>
<dbReference type="SUPFAM" id="SSF48008">
    <property type="entry name" value="GntR ligand-binding domain-like"/>
    <property type="match status" value="1"/>
</dbReference>
<organism evidence="4 5">
    <name type="scientific">Nonomuraea phyllanthi</name>
    <dbReference type="NCBI Taxonomy" id="2219224"/>
    <lineage>
        <taxon>Bacteria</taxon>
        <taxon>Bacillati</taxon>
        <taxon>Actinomycetota</taxon>
        <taxon>Actinomycetes</taxon>
        <taxon>Streptosporangiales</taxon>
        <taxon>Streptosporangiaceae</taxon>
        <taxon>Nonomuraea</taxon>
    </lineage>
</organism>
<dbReference type="Proteomes" id="UP000312512">
    <property type="component" value="Unassembled WGS sequence"/>
</dbReference>